<reference evidence="1" key="1">
    <citation type="journal article" date="2015" name="Nature">
        <title>Complex archaea that bridge the gap between prokaryotes and eukaryotes.</title>
        <authorList>
            <person name="Spang A."/>
            <person name="Saw J.H."/>
            <person name="Jorgensen S.L."/>
            <person name="Zaremba-Niedzwiedzka K."/>
            <person name="Martijn J."/>
            <person name="Lind A.E."/>
            <person name="van Eijk R."/>
            <person name="Schleper C."/>
            <person name="Guy L."/>
            <person name="Ettema T.J."/>
        </authorList>
    </citation>
    <scope>NUCLEOTIDE SEQUENCE</scope>
</reference>
<organism evidence="1">
    <name type="scientific">marine sediment metagenome</name>
    <dbReference type="NCBI Taxonomy" id="412755"/>
    <lineage>
        <taxon>unclassified sequences</taxon>
        <taxon>metagenomes</taxon>
        <taxon>ecological metagenomes</taxon>
    </lineage>
</organism>
<accession>A0A0F9QBD4</accession>
<dbReference type="EMBL" id="LAZR01001743">
    <property type="protein sequence ID" value="KKN39794.1"/>
    <property type="molecule type" value="Genomic_DNA"/>
</dbReference>
<dbReference type="AlphaFoldDB" id="A0A0F9QBD4"/>
<comment type="caution">
    <text evidence="1">The sequence shown here is derived from an EMBL/GenBank/DDBJ whole genome shotgun (WGS) entry which is preliminary data.</text>
</comment>
<protein>
    <submittedName>
        <fullName evidence="1">Uncharacterized protein</fullName>
    </submittedName>
</protein>
<gene>
    <name evidence="1" type="ORF">LCGC14_0739900</name>
</gene>
<proteinExistence type="predicted"/>
<evidence type="ECO:0000313" key="1">
    <source>
        <dbReference type="EMBL" id="KKN39794.1"/>
    </source>
</evidence>
<name>A0A0F9QBD4_9ZZZZ</name>
<sequence length="110" mass="12472">MVNILDEVSKLVRESMIDASVIASSAIRLTANRSHELGMNPIITLMLLRELCTANIESKFEELLVDPKLQLMGKLMGRDSKKEMEEVMKLMEELVKGMIKQKGIIDRVKL</sequence>